<feature type="compositionally biased region" description="Basic and acidic residues" evidence="1">
    <location>
        <begin position="180"/>
        <end position="198"/>
    </location>
</feature>
<dbReference type="AlphaFoldDB" id="A0A2I2G2C2"/>
<feature type="compositionally biased region" description="Basic and acidic residues" evidence="1">
    <location>
        <begin position="288"/>
        <end position="300"/>
    </location>
</feature>
<feature type="region of interest" description="Disordered" evidence="1">
    <location>
        <begin position="46"/>
        <end position="80"/>
    </location>
</feature>
<evidence type="ECO:0000256" key="1">
    <source>
        <dbReference type="SAM" id="MobiDB-lite"/>
    </source>
</evidence>
<dbReference type="EMBL" id="MSFO01000006">
    <property type="protein sequence ID" value="PLB47030.1"/>
    <property type="molecule type" value="Genomic_DNA"/>
</dbReference>
<dbReference type="GeneID" id="36557372"/>
<gene>
    <name evidence="2" type="ORF">P170DRAFT_438742</name>
</gene>
<comment type="caution">
    <text evidence="2">The sequence shown here is derived from an EMBL/GenBank/DDBJ whole genome shotgun (WGS) entry which is preliminary data.</text>
</comment>
<feature type="compositionally biased region" description="Basic and acidic residues" evidence="1">
    <location>
        <begin position="97"/>
        <end position="128"/>
    </location>
</feature>
<name>A0A2I2G2C2_9EURO</name>
<dbReference type="RefSeq" id="XP_024702332.1">
    <property type="nucleotide sequence ID" value="XM_024849673.1"/>
</dbReference>
<evidence type="ECO:0000313" key="2">
    <source>
        <dbReference type="EMBL" id="PLB47030.1"/>
    </source>
</evidence>
<feature type="compositionally biased region" description="Polar residues" evidence="1">
    <location>
        <begin position="141"/>
        <end position="152"/>
    </location>
</feature>
<feature type="compositionally biased region" description="Basic and acidic residues" evidence="1">
    <location>
        <begin position="367"/>
        <end position="381"/>
    </location>
</feature>
<evidence type="ECO:0000313" key="3">
    <source>
        <dbReference type="Proteomes" id="UP000234275"/>
    </source>
</evidence>
<feature type="compositionally biased region" description="Basic and acidic residues" evidence="1">
    <location>
        <begin position="205"/>
        <end position="220"/>
    </location>
</feature>
<dbReference type="OrthoDB" id="4498011at2759"/>
<reference evidence="2 3" key="1">
    <citation type="submission" date="2016-12" db="EMBL/GenBank/DDBJ databases">
        <title>The genomes of Aspergillus section Nigri reveals drivers in fungal speciation.</title>
        <authorList>
            <consortium name="DOE Joint Genome Institute"/>
            <person name="Vesth T.C."/>
            <person name="Nybo J."/>
            <person name="Theobald S."/>
            <person name="Brandl J."/>
            <person name="Frisvad J.C."/>
            <person name="Nielsen K.F."/>
            <person name="Lyhne E.K."/>
            <person name="Kogle M.E."/>
            <person name="Kuo A."/>
            <person name="Riley R."/>
            <person name="Clum A."/>
            <person name="Nolan M."/>
            <person name="Lipzen A."/>
            <person name="Salamov A."/>
            <person name="Henrissat B."/>
            <person name="Wiebenga A."/>
            <person name="De Vries R.P."/>
            <person name="Grigoriev I.V."/>
            <person name="Mortensen U.H."/>
            <person name="Andersen M.R."/>
            <person name="Baker S.E."/>
        </authorList>
    </citation>
    <scope>NUCLEOTIDE SEQUENCE [LARGE SCALE GENOMIC DNA]</scope>
    <source>
        <strain evidence="2 3">IBT 23096</strain>
    </source>
</reference>
<feature type="region of interest" description="Disordered" evidence="1">
    <location>
        <begin position="97"/>
        <end position="258"/>
    </location>
</feature>
<feature type="compositionally biased region" description="Low complexity" evidence="1">
    <location>
        <begin position="70"/>
        <end position="80"/>
    </location>
</feature>
<organism evidence="2 3">
    <name type="scientific">Aspergillus steynii IBT 23096</name>
    <dbReference type="NCBI Taxonomy" id="1392250"/>
    <lineage>
        <taxon>Eukaryota</taxon>
        <taxon>Fungi</taxon>
        <taxon>Dikarya</taxon>
        <taxon>Ascomycota</taxon>
        <taxon>Pezizomycotina</taxon>
        <taxon>Eurotiomycetes</taxon>
        <taxon>Eurotiomycetidae</taxon>
        <taxon>Eurotiales</taxon>
        <taxon>Aspergillaceae</taxon>
        <taxon>Aspergillus</taxon>
        <taxon>Aspergillus subgen. Circumdati</taxon>
    </lineage>
</organism>
<feature type="compositionally biased region" description="Basic and acidic residues" evidence="1">
    <location>
        <begin position="156"/>
        <end position="171"/>
    </location>
</feature>
<sequence length="390" mass="45758">MCLVEEFTDVYPMEDRLRRVIYHCSSSDGERTCRKTRIRNCGEVYHARHDHPTNSPETPPLRYRRSRADPQSVRRVSPVRSRPFKLRFPFLKSSPEHVRVQEIQGPRDRKATLDPSAIRDPHGDDTMRSRQRFHVSASPRLHTTSPQRTAGSGSTGREREQDNSLSREARPQQRSQARRLPRERTPVVERVPLRRKDPQAPARVVEVHNDPRASCDEEQHGRRKGDRQVRFSNTIDYEGGVSKGRQYPSTPTEPRRDYFLPGKLADRYRNVDRRASPQRVFSKERPYIETRTPRFERSRDAAPSPSASLGPNRPQPRIIQDGNRHVAEAGQRILVEARRRQTRERFTRDLRSYTAWRPWNRRSEGLHESDISERIGDDGGSRRYKGWRWR</sequence>
<proteinExistence type="predicted"/>
<feature type="region of interest" description="Disordered" evidence="1">
    <location>
        <begin position="367"/>
        <end position="390"/>
    </location>
</feature>
<accession>A0A2I2G2C2</accession>
<dbReference type="Proteomes" id="UP000234275">
    <property type="component" value="Unassembled WGS sequence"/>
</dbReference>
<feature type="region of interest" description="Disordered" evidence="1">
    <location>
        <begin position="288"/>
        <end position="319"/>
    </location>
</feature>
<keyword evidence="3" id="KW-1185">Reference proteome</keyword>
<protein>
    <submittedName>
        <fullName evidence="2">Uncharacterized protein</fullName>
    </submittedName>
</protein>
<dbReference type="VEuPathDB" id="FungiDB:P170DRAFT_438742"/>